<proteinExistence type="predicted"/>
<keyword evidence="1" id="KW-0472">Membrane</keyword>
<dbReference type="AlphaFoldDB" id="A0A4C1U576"/>
<evidence type="ECO:0000313" key="3">
    <source>
        <dbReference type="Proteomes" id="UP000299102"/>
    </source>
</evidence>
<gene>
    <name evidence="2" type="ORF">EVAR_12019_1</name>
</gene>
<dbReference type="EMBL" id="BGZK01000128">
    <property type="protein sequence ID" value="GBP21418.1"/>
    <property type="molecule type" value="Genomic_DNA"/>
</dbReference>
<dbReference type="Proteomes" id="UP000299102">
    <property type="component" value="Unassembled WGS sequence"/>
</dbReference>
<organism evidence="2 3">
    <name type="scientific">Eumeta variegata</name>
    <name type="common">Bagworm moth</name>
    <name type="synonym">Eumeta japonica</name>
    <dbReference type="NCBI Taxonomy" id="151549"/>
    <lineage>
        <taxon>Eukaryota</taxon>
        <taxon>Metazoa</taxon>
        <taxon>Ecdysozoa</taxon>
        <taxon>Arthropoda</taxon>
        <taxon>Hexapoda</taxon>
        <taxon>Insecta</taxon>
        <taxon>Pterygota</taxon>
        <taxon>Neoptera</taxon>
        <taxon>Endopterygota</taxon>
        <taxon>Lepidoptera</taxon>
        <taxon>Glossata</taxon>
        <taxon>Ditrysia</taxon>
        <taxon>Tineoidea</taxon>
        <taxon>Psychidae</taxon>
        <taxon>Oiketicinae</taxon>
        <taxon>Eumeta</taxon>
    </lineage>
</organism>
<comment type="caution">
    <text evidence="2">The sequence shown here is derived from an EMBL/GenBank/DDBJ whole genome shotgun (WGS) entry which is preliminary data.</text>
</comment>
<keyword evidence="1" id="KW-0812">Transmembrane</keyword>
<keyword evidence="1" id="KW-1133">Transmembrane helix</keyword>
<sequence length="231" mass="26006">MLRRREWGCYEAWHKEEMVQQPAEDDSVQNLHATQAGASQKGDAGRAGGAASGPVAVSRFWYSTTHETAAAKLVTKASQWRKIETRGSRPKDWENFRTAKFGPADKVVPGSEELSGVVSPLRRSGAHRHQAHLHYAHPHDRWTLLLVLIAIPSLILILMLDSDRSYVFDSKPSLNLSRFRFWSLECPGAEYNGASINYVRCLEDRAESPILTWGVRAGGLVNYHLIFFTNY</sequence>
<dbReference type="OrthoDB" id="71307at2759"/>
<reference evidence="2 3" key="1">
    <citation type="journal article" date="2019" name="Commun. Biol.">
        <title>The bagworm genome reveals a unique fibroin gene that provides high tensile strength.</title>
        <authorList>
            <person name="Kono N."/>
            <person name="Nakamura H."/>
            <person name="Ohtoshi R."/>
            <person name="Tomita M."/>
            <person name="Numata K."/>
            <person name="Arakawa K."/>
        </authorList>
    </citation>
    <scope>NUCLEOTIDE SEQUENCE [LARGE SCALE GENOMIC DNA]</scope>
</reference>
<name>A0A4C1U576_EUMVA</name>
<evidence type="ECO:0000313" key="2">
    <source>
        <dbReference type="EMBL" id="GBP21418.1"/>
    </source>
</evidence>
<feature type="transmembrane region" description="Helical" evidence="1">
    <location>
        <begin position="142"/>
        <end position="160"/>
    </location>
</feature>
<keyword evidence="3" id="KW-1185">Reference proteome</keyword>
<evidence type="ECO:0000256" key="1">
    <source>
        <dbReference type="SAM" id="Phobius"/>
    </source>
</evidence>
<accession>A0A4C1U576</accession>
<protein>
    <submittedName>
        <fullName evidence="2">Uncharacterized protein</fullName>
    </submittedName>
</protein>